<dbReference type="InterPro" id="IPR039715">
    <property type="entry name" value="ZCCHC10"/>
</dbReference>
<evidence type="ECO:0000313" key="3">
    <source>
        <dbReference type="Proteomes" id="UP000256970"/>
    </source>
</evidence>
<evidence type="ECO:0000256" key="1">
    <source>
        <dbReference type="SAM" id="MobiDB-lite"/>
    </source>
</evidence>
<dbReference type="PANTHER" id="PTHR13491:SF0">
    <property type="entry name" value="ZINC FINGER CCHC DOMAIN-CONTAINING PROTEIN 10"/>
    <property type="match status" value="1"/>
</dbReference>
<feature type="compositionally biased region" description="Low complexity" evidence="1">
    <location>
        <begin position="1403"/>
        <end position="1417"/>
    </location>
</feature>
<proteinExistence type="predicted"/>
<dbReference type="Proteomes" id="UP000256970">
    <property type="component" value="Unassembled WGS sequence"/>
</dbReference>
<feature type="region of interest" description="Disordered" evidence="1">
    <location>
        <begin position="85"/>
        <end position="110"/>
    </location>
</feature>
<evidence type="ECO:0000313" key="2">
    <source>
        <dbReference type="EMBL" id="SZX63584.1"/>
    </source>
</evidence>
<feature type="region of interest" description="Disordered" evidence="1">
    <location>
        <begin position="194"/>
        <end position="266"/>
    </location>
</feature>
<feature type="compositionally biased region" description="Low complexity" evidence="1">
    <location>
        <begin position="96"/>
        <end position="110"/>
    </location>
</feature>
<protein>
    <recommendedName>
        <fullName evidence="4">RAP domain-containing protein</fullName>
    </recommendedName>
</protein>
<feature type="compositionally biased region" description="Low complexity" evidence="1">
    <location>
        <begin position="1358"/>
        <end position="1368"/>
    </location>
</feature>
<evidence type="ECO:0008006" key="4">
    <source>
        <dbReference type="Google" id="ProtNLM"/>
    </source>
</evidence>
<dbReference type="PANTHER" id="PTHR13491">
    <property type="entry name" value="ZCCHC10 PROTEIN"/>
    <property type="match status" value="1"/>
</dbReference>
<keyword evidence="3" id="KW-1185">Reference proteome</keyword>
<accession>A0A383VFY5</accession>
<name>A0A383VFY5_TETOB</name>
<sequence>MSSSIIWSYTSTGYCKPAAVQLSSLCKHVPLKSVAAAWPAADPAAAVQDSRSRLQQTGNAAYDAVQLQLEEVLQRQQQLLQEQAELDQPPHAEGEAAAASSWQQLHHHSSSSTQCSAEELHELLIQEQHGDCLANALSQPGVAQHISTVVGAQPTESGQFWQLPQWQVVQCSATRMGQLNSSTQVADAAASLAPTLNGSSGTGTDSSSSSSSSTSRPAGSTTSTDVSSSNTGSSSSSSSSSRKGTSSQRQNSKQHNKHPAAAPQPEPLYRLVAAAKRRQHLNSAELHQLLLQLQPLLPRLAPEHLAHAAWAAAQLAEQQPPSQAWLSALLQAASSYFPNSSSSSSQMTSASTATLLQALVKLQQQPSQAWLAACSSSMQLEQWACPRALSTVAACLPQLGYAPDTCWAQRFFAASAAALPAFPAISLARMLHGVTAWRQLYLQRQQQQQQDEVDGSSLQLTPPQSWLLPVLSSLSQASSQLKPAELAMVLQALQRLQQQQQQQLVLPSVGQQPSTQLQQAGQQLLHSLMAAALQQLPGFQAKDLTVMLFAVASLHGRQQQQHDQQQQQQQQLVQQGVTWQWLLRVLKSVEARLPQLDPRAQATCLSAAATLIKPHLQQPQQHAQQEQQQQPEDTQQPQQQQRGVQQQAAAAQPSRPVPPLQRWLQLQQSMAQSEPPPAAAAAAAGLPGSPPPPTQPVPVDTISSTAERAAAAADVATYWRQWLNSFFAHSSSQLRSFSAEDLTVTACSLASSQLVPPVSWYEQLLGALQAQLHCMSAGQVSGAAWALARMALLPSQHNVVVSLVPSGAWMQRLYLLPDEQQQQEVPAAAAAAAAGEAGVCSYTLCSCSAAELVRLMWAAGVCDFNPGDSWWAAAEQQLQQALQPSTTHNILLDSTSSSSSSSSRVSSSVSSKQQLPAYLLGSLLQAYAATRRPVPAAMQQLIQSPHITQQLLQQPVLHTVRLLRGLRQSGCAVAQAWLQQLALGLQPRLAQLGPGELPQVLGCLADAGLSLNMQQQQQQAGVADVRDATTAAAGRESAAALVGTSDSQQSRRLPTAAGAGVSAFSSSSFRDACLAAGLLLLPQLSVREASLLLWSCSKLQLKPPAAWLEAVLCRMQAGFVSAELPELALAITACAKLGYVPSADWLGCFMMATHRKVAAAAAGPVTGKLALARLVLQLLWALGGLKVGQVSARWMKQLLLSVHAQLPLIGPRYVASLLLALSRLHCRPSPVYLQSLLDRLGELNGCSTADLLQLLQAAAALRWQPNRRWVDGFLAAAYGRGGQGLASMGPQQLAQLHWSLAVLRVTPPERWRMAAVAAVTAQLGSFDAQSLATVVWAWGRLMVHLVPKPADEGRGRQGQEQQQQQQQQQQQRVLQQQVRWRLLQLRLARQLQSAAPHSSRGLSPISKTSSSSSGVELSPRRRRVLDRRAKVAESVLAAAWELRGSYSASSLVYLLAGVAKMRLQPGQAWLQGMVLHGSSERLSVLNGYELQQLLWALARLGFVAPEGWLGSVAVLLEVQAQRRDSTRHSAAWALARLQQLAAAAAVGQQQQQQQELRIEIA</sequence>
<feature type="region of interest" description="Disordered" evidence="1">
    <location>
        <begin position="1395"/>
        <end position="1419"/>
    </location>
</feature>
<feature type="compositionally biased region" description="Low complexity" evidence="1">
    <location>
        <begin position="617"/>
        <end position="654"/>
    </location>
</feature>
<feature type="compositionally biased region" description="Low complexity" evidence="1">
    <location>
        <begin position="198"/>
        <end position="247"/>
    </location>
</feature>
<feature type="region of interest" description="Disordered" evidence="1">
    <location>
        <begin position="1349"/>
        <end position="1368"/>
    </location>
</feature>
<feature type="region of interest" description="Disordered" evidence="1">
    <location>
        <begin position="616"/>
        <end position="700"/>
    </location>
</feature>
<gene>
    <name evidence="2" type="ORF">BQ4739_LOCUS4141</name>
</gene>
<dbReference type="EMBL" id="FNXT01000333">
    <property type="protein sequence ID" value="SZX63584.1"/>
    <property type="molecule type" value="Genomic_DNA"/>
</dbReference>
<reference evidence="2 3" key="1">
    <citation type="submission" date="2016-10" db="EMBL/GenBank/DDBJ databases">
        <authorList>
            <person name="Cai Z."/>
        </authorList>
    </citation>
    <scope>NUCLEOTIDE SEQUENCE [LARGE SCALE GENOMIC DNA]</scope>
</reference>
<organism evidence="2 3">
    <name type="scientific">Tetradesmus obliquus</name>
    <name type="common">Green alga</name>
    <name type="synonym">Acutodesmus obliquus</name>
    <dbReference type="NCBI Taxonomy" id="3088"/>
    <lineage>
        <taxon>Eukaryota</taxon>
        <taxon>Viridiplantae</taxon>
        <taxon>Chlorophyta</taxon>
        <taxon>core chlorophytes</taxon>
        <taxon>Chlorophyceae</taxon>
        <taxon>CS clade</taxon>
        <taxon>Sphaeropleales</taxon>
        <taxon>Scenedesmaceae</taxon>
        <taxon>Tetradesmus</taxon>
    </lineage>
</organism>